<dbReference type="InterPro" id="IPR029062">
    <property type="entry name" value="Class_I_gatase-like"/>
</dbReference>
<dbReference type="PANTHER" id="PTHR40469">
    <property type="entry name" value="SECRETED GLYCOSYL HYDROLASE"/>
    <property type="match status" value="1"/>
</dbReference>
<accession>A0A7K3W0N6</accession>
<dbReference type="Gene3D" id="3.40.50.880">
    <property type="match status" value="1"/>
</dbReference>
<dbReference type="Pfam" id="PF06283">
    <property type="entry name" value="ThuA"/>
    <property type="match status" value="1"/>
</dbReference>
<evidence type="ECO:0000313" key="2">
    <source>
        <dbReference type="EMBL" id="NEK58441.1"/>
    </source>
</evidence>
<gene>
    <name evidence="2" type="ORF">GCU56_11210</name>
</gene>
<keyword evidence="3" id="KW-1185">Reference proteome</keyword>
<comment type="caution">
    <text evidence="2">The sequence shown here is derived from an EMBL/GenBank/DDBJ whole genome shotgun (WGS) entry which is preliminary data.</text>
</comment>
<dbReference type="Proteomes" id="UP000470246">
    <property type="component" value="Unassembled WGS sequence"/>
</dbReference>
<protein>
    <submittedName>
        <fullName evidence="2">ThuA domain-containing protein</fullName>
    </submittedName>
</protein>
<reference evidence="2 3" key="1">
    <citation type="submission" date="2020-02" db="EMBL/GenBank/DDBJ databases">
        <title>Geodermatophilus sabuli CPCC 205279 I12A-02694.</title>
        <authorList>
            <person name="Jiang Z."/>
        </authorList>
    </citation>
    <scope>NUCLEOTIDE SEQUENCE [LARGE SCALE GENOMIC DNA]</scope>
    <source>
        <strain evidence="2 3">I12A-02694</strain>
    </source>
</reference>
<dbReference type="SUPFAM" id="SSF52317">
    <property type="entry name" value="Class I glutamine amidotransferase-like"/>
    <property type="match status" value="1"/>
</dbReference>
<dbReference type="InterPro" id="IPR029010">
    <property type="entry name" value="ThuA-like"/>
</dbReference>
<proteinExistence type="predicted"/>
<dbReference type="EMBL" id="JAAGWF010000010">
    <property type="protein sequence ID" value="NEK58441.1"/>
    <property type="molecule type" value="Genomic_DNA"/>
</dbReference>
<organism evidence="2 3">
    <name type="scientific">Geodermatophilus sabuli</name>
    <dbReference type="NCBI Taxonomy" id="1564158"/>
    <lineage>
        <taxon>Bacteria</taxon>
        <taxon>Bacillati</taxon>
        <taxon>Actinomycetota</taxon>
        <taxon>Actinomycetes</taxon>
        <taxon>Geodermatophilales</taxon>
        <taxon>Geodermatophilaceae</taxon>
        <taxon>Geodermatophilus</taxon>
    </lineage>
</organism>
<feature type="domain" description="ThuA-like" evidence="1">
    <location>
        <begin position="15"/>
        <end position="229"/>
    </location>
</feature>
<dbReference type="PANTHER" id="PTHR40469:SF2">
    <property type="entry name" value="GALACTOSE-BINDING DOMAIN-LIKE SUPERFAMILY PROTEIN"/>
    <property type="match status" value="1"/>
</dbReference>
<evidence type="ECO:0000259" key="1">
    <source>
        <dbReference type="Pfam" id="PF06283"/>
    </source>
</evidence>
<dbReference type="AlphaFoldDB" id="A0A7K3W0N6"/>
<dbReference type="RefSeq" id="WP_163481809.1">
    <property type="nucleotide sequence ID" value="NZ_JAAGWF010000010.1"/>
</dbReference>
<evidence type="ECO:0000313" key="3">
    <source>
        <dbReference type="Proteomes" id="UP000470246"/>
    </source>
</evidence>
<name>A0A7K3W0N6_9ACTN</name>
<sequence>MDGQQLGPAVIVSGGVAHDFPATSAELARVLTGAGFTPTVTEDVEAALTGLAGGGPRPLLVLDLLRWTMQVERYAHLREQWSISLSTEARAALSGHVHAGGGLLAMHGASICFDDWPGWRDLLGGVWRWDRSTHPPLDGPVRVTVATDRHPLVAGIADFDVVDEVYGFLDRTDDVVGLASSPHGGTDHPLLWAREVGAGRVVYDALGHHVPSYAVPEHRRIVARAARWAVGAQPDGGPLG</sequence>